<feature type="region of interest" description="Disordered" evidence="2">
    <location>
        <begin position="215"/>
        <end position="281"/>
    </location>
</feature>
<comment type="caution">
    <text evidence="3">The sequence shown here is derived from an EMBL/GenBank/DDBJ whole genome shotgun (WGS) entry which is preliminary data.</text>
</comment>
<keyword evidence="1" id="KW-0175">Coiled coil</keyword>
<proteinExistence type="predicted"/>
<feature type="compositionally biased region" description="Low complexity" evidence="2">
    <location>
        <begin position="217"/>
        <end position="226"/>
    </location>
</feature>
<feature type="compositionally biased region" description="Polar residues" evidence="2">
    <location>
        <begin position="270"/>
        <end position="281"/>
    </location>
</feature>
<dbReference type="EMBL" id="JALLBG020000136">
    <property type="protein sequence ID" value="KAL3762351.1"/>
    <property type="molecule type" value="Genomic_DNA"/>
</dbReference>
<sequence>MKELKDELERVTAEKDALKDELERVIAAKDALLTAQSAANGADELNAVTRKEFDDLSKQLAEMNEKISSLETIIRNDMEEVEQTVFVKTVDIEEELKQLGASIDATYKLRDEVADMKVYLKAKVEPLDERLSSLGAMVRNDVEELEKKFTRRLAATNDDVDLLMEKVEMTRSANIDRHDFAKELELAGDADDLLDKENSKALAGENHELLMMHGKTPKNYKTPNNKATVNTPRQSPGYSAPTKCSTLRGDQRLKSVLATSSEQNSSVSSTLKYNTHSTKQA</sequence>
<reference evidence="3 4" key="1">
    <citation type="submission" date="2024-10" db="EMBL/GenBank/DDBJ databases">
        <title>Updated reference genomes for cyclostephanoid diatoms.</title>
        <authorList>
            <person name="Roberts W.R."/>
            <person name="Alverson A.J."/>
        </authorList>
    </citation>
    <scope>NUCLEOTIDE SEQUENCE [LARGE SCALE GENOMIC DNA]</scope>
    <source>
        <strain evidence="3 4">AJA232-27</strain>
    </source>
</reference>
<dbReference type="AlphaFoldDB" id="A0ABD3MK47"/>
<feature type="coiled-coil region" evidence="1">
    <location>
        <begin position="1"/>
        <end position="80"/>
    </location>
</feature>
<feature type="compositionally biased region" description="Polar residues" evidence="2">
    <location>
        <begin position="227"/>
        <end position="245"/>
    </location>
</feature>
<organism evidence="3 4">
    <name type="scientific">Discostella pseudostelligera</name>
    <dbReference type="NCBI Taxonomy" id="259834"/>
    <lineage>
        <taxon>Eukaryota</taxon>
        <taxon>Sar</taxon>
        <taxon>Stramenopiles</taxon>
        <taxon>Ochrophyta</taxon>
        <taxon>Bacillariophyta</taxon>
        <taxon>Coscinodiscophyceae</taxon>
        <taxon>Thalassiosirophycidae</taxon>
        <taxon>Stephanodiscales</taxon>
        <taxon>Stephanodiscaceae</taxon>
        <taxon>Discostella</taxon>
    </lineage>
</organism>
<keyword evidence="4" id="KW-1185">Reference proteome</keyword>
<evidence type="ECO:0000313" key="4">
    <source>
        <dbReference type="Proteomes" id="UP001530293"/>
    </source>
</evidence>
<name>A0ABD3MK47_9STRA</name>
<accession>A0ABD3MK47</accession>
<evidence type="ECO:0000256" key="1">
    <source>
        <dbReference type="SAM" id="Coils"/>
    </source>
</evidence>
<gene>
    <name evidence="3" type="ORF">ACHAWU_003856</name>
</gene>
<dbReference type="Proteomes" id="UP001530293">
    <property type="component" value="Unassembled WGS sequence"/>
</dbReference>
<evidence type="ECO:0000256" key="2">
    <source>
        <dbReference type="SAM" id="MobiDB-lite"/>
    </source>
</evidence>
<evidence type="ECO:0000313" key="3">
    <source>
        <dbReference type="EMBL" id="KAL3762351.1"/>
    </source>
</evidence>
<protein>
    <submittedName>
        <fullName evidence="3">Uncharacterized protein</fullName>
    </submittedName>
</protein>
<feature type="compositionally biased region" description="Low complexity" evidence="2">
    <location>
        <begin position="260"/>
        <end position="269"/>
    </location>
</feature>